<dbReference type="EMBL" id="CAJNOC010000859">
    <property type="protein sequence ID" value="CAF0810638.1"/>
    <property type="molecule type" value="Genomic_DNA"/>
</dbReference>
<dbReference type="PANTHER" id="PTHR13223:SF2">
    <property type="entry name" value="ACIDIC FIBROBLAST GROWTH FACTOR INTRACELLULAR-BINDING PROTEIN"/>
    <property type="match status" value="1"/>
</dbReference>
<dbReference type="PANTHER" id="PTHR13223">
    <property type="entry name" value="ACIDIC FIBROBLAST GROWTH FACTOR INTRACELLULAR BINDING PROTEIN"/>
    <property type="match status" value="1"/>
</dbReference>
<dbReference type="InterPro" id="IPR008614">
    <property type="entry name" value="FIBP"/>
</dbReference>
<sequence>MKIDILCESEECKIEILRRDPTSREIKEHIVFKDIVDNYYNFNRLEQYLQLPSRLKEQLLFQISDDIFEKLIELYYQYDSIVIREILSHKLSQRQRKDLDDIADKTDVRVRSCRRQFDNLRRIIRTLDDLKGPLFKNITEYFCLPLKMAEKYTAIIFLARNQFDLSKRKLSHLTIEDFIYCANQMIKNWPMSFTFENDSDFSRDFLLSLKELKYLSEKEFIDDHKKLVLNGIAKVLSNNSAKDSRCLIMLEENFRDLSRSLIDIAYSLNHSKDMKDLFYDLYERIIEPCIEENLNKNELIIFLEEYRKKAHGITEIQKESPKFSMIFDKFMITISNCIIQLYH</sequence>
<proteinExistence type="predicted"/>
<evidence type="ECO:0000313" key="2">
    <source>
        <dbReference type="Proteomes" id="UP000663879"/>
    </source>
</evidence>
<dbReference type="AlphaFoldDB" id="A0A813TCE3"/>
<name>A0A813TCE3_9BILA</name>
<organism evidence="1 2">
    <name type="scientific">Brachionus calyciflorus</name>
    <dbReference type="NCBI Taxonomy" id="104777"/>
    <lineage>
        <taxon>Eukaryota</taxon>
        <taxon>Metazoa</taxon>
        <taxon>Spiralia</taxon>
        <taxon>Gnathifera</taxon>
        <taxon>Rotifera</taxon>
        <taxon>Eurotatoria</taxon>
        <taxon>Monogononta</taxon>
        <taxon>Pseudotrocha</taxon>
        <taxon>Ploima</taxon>
        <taxon>Brachionidae</taxon>
        <taxon>Brachionus</taxon>
    </lineage>
</organism>
<accession>A0A813TCE3</accession>
<evidence type="ECO:0000313" key="1">
    <source>
        <dbReference type="EMBL" id="CAF0810638.1"/>
    </source>
</evidence>
<dbReference type="Pfam" id="PF05427">
    <property type="entry name" value="FIBP"/>
    <property type="match status" value="1"/>
</dbReference>
<protein>
    <submittedName>
        <fullName evidence="1">Uncharacterized protein</fullName>
    </submittedName>
</protein>
<keyword evidence="2" id="KW-1185">Reference proteome</keyword>
<dbReference type="GO" id="GO:0005634">
    <property type="term" value="C:nucleus"/>
    <property type="evidence" value="ECO:0007669"/>
    <property type="project" value="TreeGrafter"/>
</dbReference>
<dbReference type="Proteomes" id="UP000663879">
    <property type="component" value="Unassembled WGS sequence"/>
</dbReference>
<reference evidence="1" key="1">
    <citation type="submission" date="2021-02" db="EMBL/GenBank/DDBJ databases">
        <authorList>
            <person name="Nowell W R."/>
        </authorList>
    </citation>
    <scope>NUCLEOTIDE SEQUENCE</scope>
    <source>
        <strain evidence="1">Ploen Becks lab</strain>
    </source>
</reference>
<comment type="caution">
    <text evidence="1">The sequence shown here is derived from an EMBL/GenBank/DDBJ whole genome shotgun (WGS) entry which is preliminary data.</text>
</comment>
<gene>
    <name evidence="1" type="ORF">OXX778_LOCUS6953</name>
</gene>
<dbReference type="OrthoDB" id="16955at2759"/>